<dbReference type="Pfam" id="PF13508">
    <property type="entry name" value="Acetyltransf_7"/>
    <property type="match status" value="1"/>
</dbReference>
<feature type="domain" description="N-acetyltransferase" evidence="1">
    <location>
        <begin position="85"/>
        <end position="221"/>
    </location>
</feature>
<dbReference type="Gene3D" id="3.40.630.30">
    <property type="match status" value="1"/>
</dbReference>
<name>A0A0D0CCW2_9AGAR</name>
<dbReference type="OrthoDB" id="61113at2759"/>
<gene>
    <name evidence="2" type="ORF">GYMLUDRAFT_49744</name>
</gene>
<sequence length="225" mass="25489">MSFTTRQLSASASEQEIESVVKCLELAFESDQFTLTCIGAHIGADGRFEFDREILQQFHRSLVVAGLLGGEVYLAESPMKEVLGAAIWFGPGRELFDSEDQHDAALVPLFQKFSPELSKWWNENFLPKYKEFTDTSFGEGSKIQSWHLQWIGTAPDHRKKGVATSLVNIVKDKRGDNKMCLETENPINLHWYEQVGFQIYGKTEFVGLHHGTGFPMWAMLSVSKH</sequence>
<dbReference type="Proteomes" id="UP000053593">
    <property type="component" value="Unassembled WGS sequence"/>
</dbReference>
<evidence type="ECO:0000259" key="1">
    <source>
        <dbReference type="PROSITE" id="PS51186"/>
    </source>
</evidence>
<evidence type="ECO:0000313" key="3">
    <source>
        <dbReference type="Proteomes" id="UP000053593"/>
    </source>
</evidence>
<dbReference type="GO" id="GO:0016747">
    <property type="term" value="F:acyltransferase activity, transferring groups other than amino-acyl groups"/>
    <property type="evidence" value="ECO:0007669"/>
    <property type="project" value="InterPro"/>
</dbReference>
<reference evidence="2 3" key="1">
    <citation type="submission" date="2014-04" db="EMBL/GenBank/DDBJ databases">
        <title>Evolutionary Origins and Diversification of the Mycorrhizal Mutualists.</title>
        <authorList>
            <consortium name="DOE Joint Genome Institute"/>
            <consortium name="Mycorrhizal Genomics Consortium"/>
            <person name="Kohler A."/>
            <person name="Kuo A."/>
            <person name="Nagy L.G."/>
            <person name="Floudas D."/>
            <person name="Copeland A."/>
            <person name="Barry K.W."/>
            <person name="Cichocki N."/>
            <person name="Veneault-Fourrey C."/>
            <person name="LaButti K."/>
            <person name="Lindquist E.A."/>
            <person name="Lipzen A."/>
            <person name="Lundell T."/>
            <person name="Morin E."/>
            <person name="Murat C."/>
            <person name="Riley R."/>
            <person name="Ohm R."/>
            <person name="Sun H."/>
            <person name="Tunlid A."/>
            <person name="Henrissat B."/>
            <person name="Grigoriev I.V."/>
            <person name="Hibbett D.S."/>
            <person name="Martin F."/>
        </authorList>
    </citation>
    <scope>NUCLEOTIDE SEQUENCE [LARGE SCALE GENOMIC DNA]</scope>
    <source>
        <strain evidence="2 3">FD-317 M1</strain>
    </source>
</reference>
<protein>
    <recommendedName>
        <fullName evidence="1">N-acetyltransferase domain-containing protein</fullName>
    </recommendedName>
</protein>
<dbReference type="HOGENOM" id="CLU_086106_0_0_1"/>
<dbReference type="SUPFAM" id="SSF55729">
    <property type="entry name" value="Acyl-CoA N-acyltransferases (Nat)"/>
    <property type="match status" value="1"/>
</dbReference>
<accession>A0A0D0CCW2</accession>
<dbReference type="AlphaFoldDB" id="A0A0D0CCW2"/>
<dbReference type="EMBL" id="KN834837">
    <property type="protein sequence ID" value="KIK52783.1"/>
    <property type="molecule type" value="Genomic_DNA"/>
</dbReference>
<dbReference type="PROSITE" id="PS51186">
    <property type="entry name" value="GNAT"/>
    <property type="match status" value="1"/>
</dbReference>
<dbReference type="InterPro" id="IPR000182">
    <property type="entry name" value="GNAT_dom"/>
</dbReference>
<dbReference type="InterPro" id="IPR016181">
    <property type="entry name" value="Acyl_CoA_acyltransferase"/>
</dbReference>
<keyword evidence="3" id="KW-1185">Reference proteome</keyword>
<dbReference type="PANTHER" id="PTHR42791">
    <property type="entry name" value="GNAT FAMILY ACETYLTRANSFERASE"/>
    <property type="match status" value="1"/>
</dbReference>
<proteinExistence type="predicted"/>
<organism evidence="2 3">
    <name type="scientific">Collybiopsis luxurians FD-317 M1</name>
    <dbReference type="NCBI Taxonomy" id="944289"/>
    <lineage>
        <taxon>Eukaryota</taxon>
        <taxon>Fungi</taxon>
        <taxon>Dikarya</taxon>
        <taxon>Basidiomycota</taxon>
        <taxon>Agaricomycotina</taxon>
        <taxon>Agaricomycetes</taxon>
        <taxon>Agaricomycetidae</taxon>
        <taxon>Agaricales</taxon>
        <taxon>Marasmiineae</taxon>
        <taxon>Omphalotaceae</taxon>
        <taxon>Collybiopsis</taxon>
        <taxon>Collybiopsis luxurians</taxon>
    </lineage>
</organism>
<evidence type="ECO:0000313" key="2">
    <source>
        <dbReference type="EMBL" id="KIK52783.1"/>
    </source>
</evidence>
<dbReference type="CDD" id="cd04301">
    <property type="entry name" value="NAT_SF"/>
    <property type="match status" value="1"/>
</dbReference>
<dbReference type="PANTHER" id="PTHR42791:SF1">
    <property type="entry name" value="N-ACETYLTRANSFERASE DOMAIN-CONTAINING PROTEIN"/>
    <property type="match status" value="1"/>
</dbReference>
<dbReference type="InterPro" id="IPR052523">
    <property type="entry name" value="Trichothecene_AcTrans"/>
</dbReference>